<protein>
    <recommendedName>
        <fullName evidence="5">PRD domain-containing protein</fullName>
    </recommendedName>
</protein>
<dbReference type="PROSITE" id="PS51372">
    <property type="entry name" value="PRD_2"/>
    <property type="match status" value="2"/>
</dbReference>
<keyword evidence="4" id="KW-0804">Transcription</keyword>
<evidence type="ECO:0000256" key="2">
    <source>
        <dbReference type="ARBA" id="ARBA00023015"/>
    </source>
</evidence>
<dbReference type="InterPro" id="IPR007737">
    <property type="entry name" value="Mga_HTH"/>
</dbReference>
<dbReference type="OrthoDB" id="3175596at2"/>
<dbReference type="Pfam" id="PF05043">
    <property type="entry name" value="Mga"/>
    <property type="match status" value="1"/>
</dbReference>
<dbReference type="PANTHER" id="PTHR30185">
    <property type="entry name" value="CRYPTIC BETA-GLUCOSIDE BGL OPERON ANTITERMINATOR"/>
    <property type="match status" value="1"/>
</dbReference>
<proteinExistence type="predicted"/>
<dbReference type="Gene3D" id="1.10.1790.10">
    <property type="entry name" value="PRD domain"/>
    <property type="match status" value="2"/>
</dbReference>
<dbReference type="GO" id="GO:0006355">
    <property type="term" value="P:regulation of DNA-templated transcription"/>
    <property type="evidence" value="ECO:0007669"/>
    <property type="project" value="InterPro"/>
</dbReference>
<dbReference type="RefSeq" id="WP_018660575.1">
    <property type="nucleotide sequence ID" value="NZ_HF952018.1"/>
</dbReference>
<dbReference type="InterPro" id="IPR036634">
    <property type="entry name" value="PRD_sf"/>
</dbReference>
<dbReference type="AlphaFoldDB" id="R7RPZ8"/>
<dbReference type="EMBL" id="CAVN010000087">
    <property type="protein sequence ID" value="CDF57431.1"/>
    <property type="molecule type" value="Genomic_DNA"/>
</dbReference>
<keyword evidence="2" id="KW-0805">Transcription regulation</keyword>
<dbReference type="Proteomes" id="UP000014923">
    <property type="component" value="Unassembled WGS sequence"/>
</dbReference>
<feature type="domain" description="PRD" evidence="5">
    <location>
        <begin position="199"/>
        <end position="304"/>
    </location>
</feature>
<evidence type="ECO:0000256" key="3">
    <source>
        <dbReference type="ARBA" id="ARBA00023159"/>
    </source>
</evidence>
<dbReference type="SUPFAM" id="SSF46785">
    <property type="entry name" value="Winged helix' DNA-binding domain"/>
    <property type="match status" value="1"/>
</dbReference>
<dbReference type="Gene3D" id="1.10.10.10">
    <property type="entry name" value="Winged helix-like DNA-binding domain superfamily/Winged helix DNA-binding domain"/>
    <property type="match status" value="1"/>
</dbReference>
<accession>R7RPZ8</accession>
<dbReference type="SUPFAM" id="SSF63520">
    <property type="entry name" value="PTS-regulatory domain, PRD"/>
    <property type="match status" value="2"/>
</dbReference>
<dbReference type="PANTHER" id="PTHR30185:SF18">
    <property type="entry name" value="TRANSCRIPTIONAL REGULATOR MTLR"/>
    <property type="match status" value="1"/>
</dbReference>
<keyword evidence="1" id="KW-0677">Repeat</keyword>
<gene>
    <name evidence="6" type="ORF">TCEL_01345</name>
</gene>
<evidence type="ECO:0000313" key="6">
    <source>
        <dbReference type="EMBL" id="CDF57431.1"/>
    </source>
</evidence>
<dbReference type="HOGENOM" id="CLU_013442_2_4_9"/>
<dbReference type="eggNOG" id="COG3711">
    <property type="taxonomic scope" value="Bacteria"/>
</dbReference>
<evidence type="ECO:0000256" key="1">
    <source>
        <dbReference type="ARBA" id="ARBA00022737"/>
    </source>
</evidence>
<organism evidence="6 7">
    <name type="scientific">Thermobrachium celere DSM 8682</name>
    <dbReference type="NCBI Taxonomy" id="941824"/>
    <lineage>
        <taxon>Bacteria</taxon>
        <taxon>Bacillati</taxon>
        <taxon>Bacillota</taxon>
        <taxon>Clostridia</taxon>
        <taxon>Eubacteriales</taxon>
        <taxon>Clostridiaceae</taxon>
        <taxon>Thermobrachium</taxon>
    </lineage>
</organism>
<evidence type="ECO:0000256" key="4">
    <source>
        <dbReference type="ARBA" id="ARBA00023163"/>
    </source>
</evidence>
<dbReference type="InterPro" id="IPR036390">
    <property type="entry name" value="WH_DNA-bd_sf"/>
</dbReference>
<feature type="domain" description="PRD" evidence="5">
    <location>
        <begin position="310"/>
        <end position="418"/>
    </location>
</feature>
<dbReference type="InterPro" id="IPR050661">
    <property type="entry name" value="BglG_antiterminators"/>
</dbReference>
<dbReference type="Pfam" id="PF00874">
    <property type="entry name" value="PRD"/>
    <property type="match status" value="2"/>
</dbReference>
<evidence type="ECO:0000313" key="7">
    <source>
        <dbReference type="Proteomes" id="UP000014923"/>
    </source>
</evidence>
<dbReference type="InterPro" id="IPR036388">
    <property type="entry name" value="WH-like_DNA-bd_sf"/>
</dbReference>
<evidence type="ECO:0000259" key="5">
    <source>
        <dbReference type="PROSITE" id="PS51372"/>
    </source>
</evidence>
<comment type="caution">
    <text evidence="6">The sequence shown here is derived from an EMBL/GenBank/DDBJ whole genome shotgun (WGS) entry which is preliminary data.</text>
</comment>
<sequence length="437" mass="51942">MEIKNKEIEIIKYLFQKDDYVKVKELAEMYNVTERSMRYTLDKIEKFLVKNGFRYLERKHNKGIKIIKQEGLKELIDSYIKQPVPYKYFYSKEERFKYIITKIIQSDKPIKIDELQKTLYVSKNTILKELDEIELWLSKKNLKLLRKQKIGISVEGSEYDKRRALLDLVVDTVSTEDILNYVNNRIAHSRIKNMQLDILFSDLNIDFLDNLIRRAEIQLGRRFSDDAYGSLLTHLAIMIKRIQLNKTLYLQNVDFDTVECSVEYEVAVYMINEIENYYKIVVPTEEIRYIVYHLLGSRIYKQSIDDLKIQVDDQLSIVIKKMIDEIKELYNVDLNEQEDKLFEGLLMHIRPAIFRLKYNKILENPLYNDIKNKYSKLFKDVQFVSRHLEEYIGKKINEHEISYLVMHIGATLESALPNKKKTKVVVICAGQALEQLE</sequence>
<name>R7RPZ8_9CLOT</name>
<keyword evidence="3" id="KW-0010">Activator</keyword>
<reference evidence="6" key="1">
    <citation type="submission" date="2013-03" db="EMBL/GenBank/DDBJ databases">
        <title>Draft genome sequence of the hydrogen-ethanol-producing anaerobic alkalithermophilic Caloramator celere.</title>
        <authorList>
            <person name="Ciranna A."/>
            <person name="Larjo A."/>
            <person name="Kivisto A."/>
            <person name="Santala V."/>
            <person name="Roos C."/>
            <person name="Karp M."/>
        </authorList>
    </citation>
    <scope>NUCLEOTIDE SEQUENCE [LARGE SCALE GENOMIC DNA]</scope>
    <source>
        <strain evidence="6">DSM 8682</strain>
    </source>
</reference>
<keyword evidence="7" id="KW-1185">Reference proteome</keyword>
<dbReference type="InterPro" id="IPR011608">
    <property type="entry name" value="PRD"/>
</dbReference>